<name>A0A9P4PEE1_9PLEO</name>
<dbReference type="Proteomes" id="UP000799764">
    <property type="component" value="Unassembled WGS sequence"/>
</dbReference>
<protein>
    <submittedName>
        <fullName evidence="2">Uncharacterized protein</fullName>
    </submittedName>
</protein>
<evidence type="ECO:0000313" key="3">
    <source>
        <dbReference type="Proteomes" id="UP000799764"/>
    </source>
</evidence>
<comment type="caution">
    <text evidence="2">The sequence shown here is derived from an EMBL/GenBank/DDBJ whole genome shotgun (WGS) entry which is preliminary data.</text>
</comment>
<evidence type="ECO:0000256" key="1">
    <source>
        <dbReference type="SAM" id="MobiDB-lite"/>
    </source>
</evidence>
<accession>A0A9P4PEE1</accession>
<dbReference type="EMBL" id="MU001502">
    <property type="protein sequence ID" value="KAF2443515.1"/>
    <property type="molecule type" value="Genomic_DNA"/>
</dbReference>
<feature type="region of interest" description="Disordered" evidence="1">
    <location>
        <begin position="81"/>
        <end position="116"/>
    </location>
</feature>
<evidence type="ECO:0000313" key="2">
    <source>
        <dbReference type="EMBL" id="KAF2443515.1"/>
    </source>
</evidence>
<proteinExistence type="predicted"/>
<reference evidence="2" key="1">
    <citation type="journal article" date="2020" name="Stud. Mycol.">
        <title>101 Dothideomycetes genomes: a test case for predicting lifestyles and emergence of pathogens.</title>
        <authorList>
            <person name="Haridas S."/>
            <person name="Albert R."/>
            <person name="Binder M."/>
            <person name="Bloem J."/>
            <person name="Labutti K."/>
            <person name="Salamov A."/>
            <person name="Andreopoulos B."/>
            <person name="Baker S."/>
            <person name="Barry K."/>
            <person name="Bills G."/>
            <person name="Bluhm B."/>
            <person name="Cannon C."/>
            <person name="Castanera R."/>
            <person name="Culley D."/>
            <person name="Daum C."/>
            <person name="Ezra D."/>
            <person name="Gonzalez J."/>
            <person name="Henrissat B."/>
            <person name="Kuo A."/>
            <person name="Liang C."/>
            <person name="Lipzen A."/>
            <person name="Lutzoni F."/>
            <person name="Magnuson J."/>
            <person name="Mondo S."/>
            <person name="Nolan M."/>
            <person name="Ohm R."/>
            <person name="Pangilinan J."/>
            <person name="Park H.-J."/>
            <person name="Ramirez L."/>
            <person name="Alfaro M."/>
            <person name="Sun H."/>
            <person name="Tritt A."/>
            <person name="Yoshinaga Y."/>
            <person name="Zwiers L.-H."/>
            <person name="Turgeon B."/>
            <person name="Goodwin S."/>
            <person name="Spatafora J."/>
            <person name="Crous P."/>
            <person name="Grigoriev I."/>
        </authorList>
    </citation>
    <scope>NUCLEOTIDE SEQUENCE</scope>
    <source>
        <strain evidence="2">CBS 690.94</strain>
    </source>
</reference>
<gene>
    <name evidence="2" type="ORF">P171DRAFT_486246</name>
</gene>
<dbReference type="AlphaFoldDB" id="A0A9P4PEE1"/>
<keyword evidence="3" id="KW-1185">Reference proteome</keyword>
<dbReference type="OrthoDB" id="3782369at2759"/>
<organism evidence="2 3">
    <name type="scientific">Karstenula rhodostoma CBS 690.94</name>
    <dbReference type="NCBI Taxonomy" id="1392251"/>
    <lineage>
        <taxon>Eukaryota</taxon>
        <taxon>Fungi</taxon>
        <taxon>Dikarya</taxon>
        <taxon>Ascomycota</taxon>
        <taxon>Pezizomycotina</taxon>
        <taxon>Dothideomycetes</taxon>
        <taxon>Pleosporomycetidae</taxon>
        <taxon>Pleosporales</taxon>
        <taxon>Massarineae</taxon>
        <taxon>Didymosphaeriaceae</taxon>
        <taxon>Karstenula</taxon>
    </lineage>
</organism>
<feature type="region of interest" description="Disordered" evidence="1">
    <location>
        <begin position="133"/>
        <end position="153"/>
    </location>
</feature>
<sequence>MRDPFRDKFAFELLIEETWKAVQFRITRLVTGTWLEFFVLDPVGQYAAVTAIALILSLCVGRFHTIVDTWKIVVDKALARPKGKNAKPSGDGTRDGDDPGTARNEGAAGYEDGPNDVRNKQEAAMLATRLQNVHISTPKRTSPLAPRAQPQRNHSVLVERDANTVNLLKYQTPLRKAAHMTTGDPETIRKRKEQLDRLRMWS</sequence>